<protein>
    <submittedName>
        <fullName evidence="1">Uncharacterized protein</fullName>
    </submittedName>
</protein>
<comment type="caution">
    <text evidence="1">The sequence shown here is derived from an EMBL/GenBank/DDBJ whole genome shotgun (WGS) entry which is preliminary data.</text>
</comment>
<reference evidence="1 2" key="1">
    <citation type="submission" date="2018-02" db="EMBL/GenBank/DDBJ databases">
        <title>Genome sequence of the basidiomycete white-rot fungus Phlebia centrifuga.</title>
        <authorList>
            <person name="Granchi Z."/>
            <person name="Peng M."/>
            <person name="de Vries R.P."/>
            <person name="Hilden K."/>
            <person name="Makela M.R."/>
            <person name="Grigoriev I."/>
            <person name="Riley R."/>
        </authorList>
    </citation>
    <scope>NUCLEOTIDE SEQUENCE [LARGE SCALE GENOMIC DNA]</scope>
    <source>
        <strain evidence="1 2">FBCC195</strain>
    </source>
</reference>
<sequence length="55" mass="6115">MVIYLVGLQRTMDDTTFQDQDPKTTTTLPDGQLTSVVINTLGTASDVCQTEEHWV</sequence>
<organism evidence="1 2">
    <name type="scientific">Hermanssonia centrifuga</name>
    <dbReference type="NCBI Taxonomy" id="98765"/>
    <lineage>
        <taxon>Eukaryota</taxon>
        <taxon>Fungi</taxon>
        <taxon>Dikarya</taxon>
        <taxon>Basidiomycota</taxon>
        <taxon>Agaricomycotina</taxon>
        <taxon>Agaricomycetes</taxon>
        <taxon>Polyporales</taxon>
        <taxon>Meruliaceae</taxon>
        <taxon>Hermanssonia</taxon>
    </lineage>
</organism>
<keyword evidence="2" id="KW-1185">Reference proteome</keyword>
<dbReference type="Proteomes" id="UP000186601">
    <property type="component" value="Unassembled WGS sequence"/>
</dbReference>
<evidence type="ECO:0000313" key="1">
    <source>
        <dbReference type="EMBL" id="PSR71188.1"/>
    </source>
</evidence>
<proteinExistence type="predicted"/>
<gene>
    <name evidence="1" type="ORF">PHLCEN_2v12920</name>
</gene>
<name>A0A2R6NFZ8_9APHY</name>
<accession>A0A2R6NFZ8</accession>
<dbReference type="AlphaFoldDB" id="A0A2R6NFZ8"/>
<dbReference type="EMBL" id="MLYV02001291">
    <property type="protein sequence ID" value="PSR71188.1"/>
    <property type="molecule type" value="Genomic_DNA"/>
</dbReference>
<evidence type="ECO:0000313" key="2">
    <source>
        <dbReference type="Proteomes" id="UP000186601"/>
    </source>
</evidence>